<name>A0A158DLP8_9BURK</name>
<dbReference type="Gene3D" id="1.10.40.30">
    <property type="entry name" value="Fumarase/aspartase (C-terminal domain)"/>
    <property type="match status" value="1"/>
</dbReference>
<accession>A0A158DLP8</accession>
<dbReference type="AlphaFoldDB" id="A0A158DLP8"/>
<dbReference type="SUPFAM" id="SSF48557">
    <property type="entry name" value="L-aspartase-like"/>
    <property type="match status" value="1"/>
</dbReference>
<dbReference type="InterPro" id="IPR029419">
    <property type="entry name" value="Arg_succ_lyase_C"/>
</dbReference>
<dbReference type="Pfam" id="PF14698">
    <property type="entry name" value="ASL_C2"/>
    <property type="match status" value="1"/>
</dbReference>
<dbReference type="GO" id="GO:0016829">
    <property type="term" value="F:lyase activity"/>
    <property type="evidence" value="ECO:0007669"/>
    <property type="project" value="UniProtKB-KW"/>
</dbReference>
<sequence>MPTTYYDAHQIAAVDHPVEVGSIVTSIALHAGSFIEDVMTQYAQPRPWILLQEGGNNTCVSSAMPQKRNPGLLNSTRADASTAITLAMGPGIRAHNLPPGMPDAKEVRDNKEMVNSAVTVLRKWDDILKALVIDQGRALEELNSDWTASQEVADVLMRKYKLPFRLGLHFASEVVEYARANDIKPSDFPYDQAQRIYAETTKGYGNGVLPMSEEEFRSTLNPAAIVDNRRTIGGPQPAEMERMLTGA</sequence>
<organism evidence="3 4">
    <name type="scientific">Caballeronia temeraria</name>
    <dbReference type="NCBI Taxonomy" id="1777137"/>
    <lineage>
        <taxon>Bacteria</taxon>
        <taxon>Pseudomonadati</taxon>
        <taxon>Pseudomonadota</taxon>
        <taxon>Betaproteobacteria</taxon>
        <taxon>Burkholderiales</taxon>
        <taxon>Burkholderiaceae</taxon>
        <taxon>Caballeronia</taxon>
    </lineage>
</organism>
<evidence type="ECO:0000259" key="2">
    <source>
        <dbReference type="Pfam" id="PF14698"/>
    </source>
</evidence>
<dbReference type="Proteomes" id="UP000054624">
    <property type="component" value="Unassembled WGS sequence"/>
</dbReference>
<dbReference type="Gene3D" id="1.20.200.10">
    <property type="entry name" value="Fumarase/aspartase (Central domain)"/>
    <property type="match status" value="1"/>
</dbReference>
<reference evidence="4" key="1">
    <citation type="submission" date="2016-01" db="EMBL/GenBank/DDBJ databases">
        <authorList>
            <person name="Peeters Charlotte."/>
        </authorList>
    </citation>
    <scope>NUCLEOTIDE SEQUENCE [LARGE SCALE GENOMIC DNA]</scope>
</reference>
<keyword evidence="4" id="KW-1185">Reference proteome</keyword>
<evidence type="ECO:0000313" key="3">
    <source>
        <dbReference type="EMBL" id="SAK95393.1"/>
    </source>
</evidence>
<feature type="domain" description="Argininosuccinate lyase C-terminal" evidence="2">
    <location>
        <begin position="150"/>
        <end position="226"/>
    </location>
</feature>
<dbReference type="EMBL" id="FCOI02000045">
    <property type="protein sequence ID" value="SAK95393.1"/>
    <property type="molecule type" value="Genomic_DNA"/>
</dbReference>
<dbReference type="STRING" id="1777137.AWB76_07133"/>
<keyword evidence="1 3" id="KW-0456">Lyase</keyword>
<gene>
    <name evidence="3" type="ORF">AWB76_07133</name>
</gene>
<evidence type="ECO:0000313" key="4">
    <source>
        <dbReference type="Proteomes" id="UP000054624"/>
    </source>
</evidence>
<dbReference type="InterPro" id="IPR008948">
    <property type="entry name" value="L-Aspartase-like"/>
</dbReference>
<proteinExistence type="predicted"/>
<protein>
    <submittedName>
        <fullName evidence="3">Argininosuccinate lyase</fullName>
    </submittedName>
</protein>
<evidence type="ECO:0000256" key="1">
    <source>
        <dbReference type="ARBA" id="ARBA00023239"/>
    </source>
</evidence>